<feature type="domain" description="AAA+ ATPase" evidence="2">
    <location>
        <begin position="47"/>
        <end position="225"/>
    </location>
</feature>
<gene>
    <name evidence="3" type="ORF">CWE10_15895</name>
</gene>
<dbReference type="Gene3D" id="3.40.50.300">
    <property type="entry name" value="P-loop containing nucleotide triphosphate hydrolases"/>
    <property type="match status" value="1"/>
</dbReference>
<dbReference type="Gene3D" id="1.10.10.10">
    <property type="entry name" value="Winged helix-like DNA-binding domain superfamily/Winged helix DNA-binding domain"/>
    <property type="match status" value="1"/>
</dbReference>
<dbReference type="EMBL" id="PIUK01000217">
    <property type="protein sequence ID" value="MBY6277657.1"/>
    <property type="molecule type" value="Genomic_DNA"/>
</dbReference>
<dbReference type="SUPFAM" id="SSF46785">
    <property type="entry name" value="Winged helix' DNA-binding domain"/>
    <property type="match status" value="1"/>
</dbReference>
<organism evidence="3 4">
    <name type="scientific">Symbiobacterium thermophilum</name>
    <dbReference type="NCBI Taxonomy" id="2734"/>
    <lineage>
        <taxon>Bacteria</taxon>
        <taxon>Bacillati</taxon>
        <taxon>Bacillota</taxon>
        <taxon>Clostridia</taxon>
        <taxon>Eubacteriales</taxon>
        <taxon>Symbiobacteriaceae</taxon>
        <taxon>Symbiobacterium</taxon>
    </lineage>
</organism>
<dbReference type="CDD" id="cd01125">
    <property type="entry name" value="RepA_RSF1010_like"/>
    <property type="match status" value="1"/>
</dbReference>
<dbReference type="GO" id="GO:0003677">
    <property type="term" value="F:DNA binding"/>
    <property type="evidence" value="ECO:0007669"/>
    <property type="project" value="UniProtKB-KW"/>
</dbReference>
<dbReference type="Proteomes" id="UP000732377">
    <property type="component" value="Unassembled WGS sequence"/>
</dbReference>
<evidence type="ECO:0000259" key="2">
    <source>
        <dbReference type="SMART" id="SM00382"/>
    </source>
</evidence>
<dbReference type="InterPro" id="IPR036390">
    <property type="entry name" value="WH_DNA-bd_sf"/>
</dbReference>
<protein>
    <recommendedName>
        <fullName evidence="2">AAA+ ATPase domain-containing protein</fullName>
    </recommendedName>
</protein>
<sequence>MDGPRERGFSTATGTQFATQPAVRLLSVEDLQRLPPLTWLIDQHLPAGGLAVLYGPSGGGKSFVALDMGMSVATGTPWAGFATKSGPVVYVSAEGAAGLQQRVNAWTRARGVKTVEMLRFCLQPIQLMDEMATRDFIQELEKLPSRPSLVIFDTLARCLVGGDENSSRDVGLFVHGVDQVRATTGAAVMIVHHTGKKGNSERGSSALRAAADAMLSLQVENGVIRLKVDKLKEAPGVAPVLYFRLKQEGNSCVVTLADGHARNQTVLTEQQRRVLETLSRLSDVSTASQWQTESGIPESSFFRAIKTLQDFGYVETRDAGKSKGYTLTDKGRQALTLT</sequence>
<name>A0A953LL18_SYMTR</name>
<evidence type="ECO:0000313" key="4">
    <source>
        <dbReference type="Proteomes" id="UP000732377"/>
    </source>
</evidence>
<accession>A0A953LL18</accession>
<reference evidence="3" key="1">
    <citation type="submission" date="2017-11" db="EMBL/GenBank/DDBJ databases">
        <title>Three new genomes from thermophilic consortium.</title>
        <authorList>
            <person name="Quaggio R."/>
            <person name="Amgarten D."/>
            <person name="Setubal J.C."/>
        </authorList>
    </citation>
    <scope>NUCLEOTIDE SEQUENCE</scope>
    <source>
        <strain evidence="3">ZCTH01-B2</strain>
    </source>
</reference>
<dbReference type="InterPro" id="IPR027417">
    <property type="entry name" value="P-loop_NTPase"/>
</dbReference>
<proteinExistence type="predicted"/>
<dbReference type="InterPro" id="IPR003593">
    <property type="entry name" value="AAA+_ATPase"/>
</dbReference>
<evidence type="ECO:0000256" key="1">
    <source>
        <dbReference type="ARBA" id="ARBA00023125"/>
    </source>
</evidence>
<dbReference type="InterPro" id="IPR036388">
    <property type="entry name" value="WH-like_DNA-bd_sf"/>
</dbReference>
<dbReference type="InterPro" id="IPR038724">
    <property type="entry name" value="RepA"/>
</dbReference>
<dbReference type="SUPFAM" id="SSF52540">
    <property type="entry name" value="P-loop containing nucleoside triphosphate hydrolases"/>
    <property type="match status" value="1"/>
</dbReference>
<dbReference type="Pfam" id="PF13481">
    <property type="entry name" value="AAA_25"/>
    <property type="match status" value="1"/>
</dbReference>
<evidence type="ECO:0000313" key="3">
    <source>
        <dbReference type="EMBL" id="MBY6277657.1"/>
    </source>
</evidence>
<dbReference type="SMART" id="SM00382">
    <property type="entry name" value="AAA"/>
    <property type="match status" value="1"/>
</dbReference>
<dbReference type="AlphaFoldDB" id="A0A953LL18"/>
<keyword evidence="1" id="KW-0238">DNA-binding</keyword>
<comment type="caution">
    <text evidence="3">The sequence shown here is derived from an EMBL/GenBank/DDBJ whole genome shotgun (WGS) entry which is preliminary data.</text>
</comment>